<evidence type="ECO:0000259" key="1">
    <source>
        <dbReference type="PROSITE" id="PS51833"/>
    </source>
</evidence>
<feature type="domain" description="HDOD" evidence="1">
    <location>
        <begin position="16"/>
        <end position="215"/>
    </location>
</feature>
<dbReference type="PANTHER" id="PTHR33525">
    <property type="match status" value="1"/>
</dbReference>
<dbReference type="PANTHER" id="PTHR33525:SF3">
    <property type="entry name" value="RIBONUCLEASE Y"/>
    <property type="match status" value="1"/>
</dbReference>
<dbReference type="AlphaFoldDB" id="A0A3B1D089"/>
<dbReference type="PROSITE" id="PS51833">
    <property type="entry name" value="HDOD"/>
    <property type="match status" value="1"/>
</dbReference>
<organism evidence="2">
    <name type="scientific">hydrothermal vent metagenome</name>
    <dbReference type="NCBI Taxonomy" id="652676"/>
    <lineage>
        <taxon>unclassified sequences</taxon>
        <taxon>metagenomes</taxon>
        <taxon>ecological metagenomes</taxon>
    </lineage>
</organism>
<dbReference type="InterPro" id="IPR003607">
    <property type="entry name" value="HD/PDEase_dom"/>
</dbReference>
<dbReference type="SUPFAM" id="SSF109604">
    <property type="entry name" value="HD-domain/PDEase-like"/>
    <property type="match status" value="1"/>
</dbReference>
<dbReference type="InterPro" id="IPR006675">
    <property type="entry name" value="HDIG_dom"/>
</dbReference>
<dbReference type="InterPro" id="IPR052340">
    <property type="entry name" value="RNase_Y/CdgJ"/>
</dbReference>
<dbReference type="Gene3D" id="1.10.3210.10">
    <property type="entry name" value="Hypothetical protein af1432"/>
    <property type="match status" value="1"/>
</dbReference>
<reference evidence="2" key="1">
    <citation type="submission" date="2018-06" db="EMBL/GenBank/DDBJ databases">
        <authorList>
            <person name="Zhirakovskaya E."/>
        </authorList>
    </citation>
    <scope>NUCLEOTIDE SEQUENCE</scope>
</reference>
<sequence>MDKQRLRILLQNLQKLPTLPVALTAIINIANQPSSSASDLGKVITHDPSISSRLLRLVNSAFYGHFREISSIPHAVVILGFRTVKEMAMGVSFFNMSKSSGSGSAFDHKKFWIHCVAVGVCAKHLSGVGNAKGVLDRDSAFVCGLLHDIGKIALFCCFEIEYEGVIKTAKEECRLIYDVEREVIEIDHCEAGLILTRKWQFPQFVPDVIGRHHEPMLKDDAIALPAGLIQVSDHICRKIKIGSGGDDVETAPAGEIFEMCGFDDKIMEDAIVEMEEHREDIESFVGELG</sequence>
<accession>A0A3B1D089</accession>
<name>A0A3B1D089_9ZZZZ</name>
<protein>
    <recommendedName>
        <fullName evidence="1">HDOD domain-containing protein</fullName>
    </recommendedName>
</protein>
<gene>
    <name evidence="2" type="ORF">MNBD_NITROSPINAE02-1491</name>
</gene>
<dbReference type="CDD" id="cd00077">
    <property type="entry name" value="HDc"/>
    <property type="match status" value="1"/>
</dbReference>
<dbReference type="Pfam" id="PF08668">
    <property type="entry name" value="HDOD"/>
    <property type="match status" value="1"/>
</dbReference>
<dbReference type="EMBL" id="UOGE01000073">
    <property type="protein sequence ID" value="VAX22207.1"/>
    <property type="molecule type" value="Genomic_DNA"/>
</dbReference>
<dbReference type="NCBIfam" id="TIGR00277">
    <property type="entry name" value="HDIG"/>
    <property type="match status" value="1"/>
</dbReference>
<proteinExistence type="predicted"/>
<dbReference type="InterPro" id="IPR013976">
    <property type="entry name" value="HDOD"/>
</dbReference>
<evidence type="ECO:0000313" key="2">
    <source>
        <dbReference type="EMBL" id="VAX22207.1"/>
    </source>
</evidence>